<name>A0A6P0UPG6_9FLAO</name>
<dbReference type="PANTHER" id="PTHR32234:SF0">
    <property type="entry name" value="THIOL:DISULFIDE INTERCHANGE PROTEIN DSBD"/>
    <property type="match status" value="1"/>
</dbReference>
<evidence type="ECO:0000313" key="1">
    <source>
        <dbReference type="EMBL" id="NER14887.1"/>
    </source>
</evidence>
<dbReference type="AlphaFoldDB" id="A0A6P0UPG6"/>
<dbReference type="GO" id="GO:0015035">
    <property type="term" value="F:protein-disulfide reductase activity"/>
    <property type="evidence" value="ECO:0007669"/>
    <property type="project" value="TreeGrafter"/>
</dbReference>
<keyword evidence="2" id="KW-1185">Reference proteome</keyword>
<sequence length="158" mass="18290">MYRKHLISFCVVLLLGYIGMGQEKGVNWLSFEQLEDSLAVKPKKVLIDFYADWCVYCKKMEKVAFRDPDVVSRLNNDYYVVKMDAETTDTISFGGGNYRNKQLGKKRRPTHEIALLLASRKGYPFSLPAVVILNEKFEITARYFEYLSPAKLMEVINE</sequence>
<dbReference type="SUPFAM" id="SSF52833">
    <property type="entry name" value="Thioredoxin-like"/>
    <property type="match status" value="1"/>
</dbReference>
<gene>
    <name evidence="1" type="ORF">GWK08_15630</name>
</gene>
<dbReference type="RefSeq" id="WP_163608164.1">
    <property type="nucleotide sequence ID" value="NZ_JAABOO010000003.1"/>
</dbReference>
<dbReference type="PANTHER" id="PTHR32234">
    <property type="entry name" value="THIOL:DISULFIDE INTERCHANGE PROTEIN DSBD"/>
    <property type="match status" value="1"/>
</dbReference>
<dbReference type="Gene3D" id="3.40.30.10">
    <property type="entry name" value="Glutaredoxin"/>
    <property type="match status" value="1"/>
</dbReference>
<proteinExistence type="predicted"/>
<reference evidence="1 2" key="1">
    <citation type="submission" date="2020-01" db="EMBL/GenBank/DDBJ databases">
        <title>Leptobacterium flavescens.</title>
        <authorList>
            <person name="Wang G."/>
        </authorList>
    </citation>
    <scope>NUCLEOTIDE SEQUENCE [LARGE SCALE GENOMIC DNA]</scope>
    <source>
        <strain evidence="1 2">KCTC 22160</strain>
    </source>
</reference>
<comment type="caution">
    <text evidence="1">The sequence shown here is derived from an EMBL/GenBank/DDBJ whole genome shotgun (WGS) entry which is preliminary data.</text>
</comment>
<dbReference type="Proteomes" id="UP000468581">
    <property type="component" value="Unassembled WGS sequence"/>
</dbReference>
<dbReference type="GO" id="GO:0045454">
    <property type="term" value="P:cell redox homeostasis"/>
    <property type="evidence" value="ECO:0007669"/>
    <property type="project" value="TreeGrafter"/>
</dbReference>
<accession>A0A6P0UPG6</accession>
<dbReference type="Pfam" id="PF13899">
    <property type="entry name" value="Thioredoxin_7"/>
    <property type="match status" value="1"/>
</dbReference>
<evidence type="ECO:0000313" key="2">
    <source>
        <dbReference type="Proteomes" id="UP000468581"/>
    </source>
</evidence>
<dbReference type="EMBL" id="JAABOO010000003">
    <property type="protein sequence ID" value="NER14887.1"/>
    <property type="molecule type" value="Genomic_DNA"/>
</dbReference>
<protein>
    <submittedName>
        <fullName evidence="1">Thioredoxin fold domain-containing protein</fullName>
    </submittedName>
</protein>
<organism evidence="1 2">
    <name type="scientific">Leptobacterium flavescens</name>
    <dbReference type="NCBI Taxonomy" id="472055"/>
    <lineage>
        <taxon>Bacteria</taxon>
        <taxon>Pseudomonadati</taxon>
        <taxon>Bacteroidota</taxon>
        <taxon>Flavobacteriia</taxon>
        <taxon>Flavobacteriales</taxon>
        <taxon>Flavobacteriaceae</taxon>
        <taxon>Leptobacterium</taxon>
    </lineage>
</organism>
<dbReference type="InterPro" id="IPR036249">
    <property type="entry name" value="Thioredoxin-like_sf"/>
</dbReference>